<feature type="transmembrane region" description="Helical" evidence="7">
    <location>
        <begin position="224"/>
        <end position="244"/>
    </location>
</feature>
<dbReference type="PANTHER" id="PTHR33406">
    <property type="entry name" value="MEMBRANE PROTEIN MJ1562-RELATED"/>
    <property type="match status" value="1"/>
</dbReference>
<feature type="domain" description="Membrane transport protein MMPL" evidence="8">
    <location>
        <begin position="671"/>
        <end position="993"/>
    </location>
</feature>
<feature type="transmembrane region" description="Helical" evidence="7">
    <location>
        <begin position="200"/>
        <end position="217"/>
    </location>
</feature>
<evidence type="ECO:0000256" key="7">
    <source>
        <dbReference type="SAM" id="Phobius"/>
    </source>
</evidence>
<dbReference type="STRING" id="1077974.GOEFS_035_00310"/>
<feature type="transmembrane region" description="Helical" evidence="7">
    <location>
        <begin position="961"/>
        <end position="986"/>
    </location>
</feature>
<dbReference type="eggNOG" id="COG2409">
    <property type="taxonomic scope" value="Bacteria"/>
</dbReference>
<evidence type="ECO:0000256" key="1">
    <source>
        <dbReference type="ARBA" id="ARBA00004651"/>
    </source>
</evidence>
<feature type="transmembrane region" description="Helical" evidence="7">
    <location>
        <begin position="20"/>
        <end position="38"/>
    </location>
</feature>
<comment type="caution">
    <text evidence="9">The sequence shown here is derived from an EMBL/GenBank/DDBJ whole genome shotgun (WGS) entry which is preliminary data.</text>
</comment>
<dbReference type="AlphaFoldDB" id="H0QXE8"/>
<dbReference type="SUPFAM" id="SSF82866">
    <property type="entry name" value="Multidrug efflux transporter AcrB transmembrane domain"/>
    <property type="match status" value="2"/>
</dbReference>
<dbReference type="Gene3D" id="1.20.1640.10">
    <property type="entry name" value="Multidrug efflux transporter AcrB transmembrane domain"/>
    <property type="match status" value="2"/>
</dbReference>
<keyword evidence="10" id="KW-1185">Reference proteome</keyword>
<feature type="transmembrane region" description="Helical" evidence="7">
    <location>
        <begin position="386"/>
        <end position="407"/>
    </location>
</feature>
<comment type="similarity">
    <text evidence="2">Belongs to the resistance-nodulation-cell division (RND) (TC 2.A.6) family. MmpL subfamily.</text>
</comment>
<gene>
    <name evidence="9" type="ORF">GOEFS_035_00310</name>
</gene>
<feature type="transmembrane region" description="Helical" evidence="7">
    <location>
        <begin position="929"/>
        <end position="949"/>
    </location>
</feature>
<feature type="transmembrane region" description="Helical" evidence="7">
    <location>
        <begin position="332"/>
        <end position="354"/>
    </location>
</feature>
<evidence type="ECO:0000256" key="4">
    <source>
        <dbReference type="ARBA" id="ARBA00022692"/>
    </source>
</evidence>
<evidence type="ECO:0000313" key="9">
    <source>
        <dbReference type="EMBL" id="GAB17499.1"/>
    </source>
</evidence>
<evidence type="ECO:0000256" key="5">
    <source>
        <dbReference type="ARBA" id="ARBA00022989"/>
    </source>
</evidence>
<dbReference type="OrthoDB" id="2365435at2"/>
<dbReference type="GO" id="GO:0005886">
    <property type="term" value="C:plasma membrane"/>
    <property type="evidence" value="ECO:0007669"/>
    <property type="project" value="UniProtKB-SubCell"/>
</dbReference>
<dbReference type="Proteomes" id="UP000035034">
    <property type="component" value="Unassembled WGS sequence"/>
</dbReference>
<dbReference type="PANTHER" id="PTHR33406:SF6">
    <property type="entry name" value="MEMBRANE PROTEIN YDGH-RELATED"/>
    <property type="match status" value="1"/>
</dbReference>
<sequence length="996" mass="104839">MSHQYSPKFERMARFIGRHAVLVVLAWVALGAVVNVAWPQIENVASRKAASPMPTNSPAIQSMLTMAEKFGEKGNLNSVIVVQSNPNGMTPDARARYNATVERFKGRPDAVAFVQDILGDPVVASNAAVRGQVMSPDGKAWILLAGLTGEVGSPKTMASLQVATDIVRQTFDGSQTSAYVTGPTATIGDLATSSVADVKIIGAITMILIGFILLVVFRSFFTAMLPLLVMGMSIVVARGVVAGLSEIGLPISTMSATLMIAILSGACVNYTVFLISRYHENLRSGMAQPDALAHACGSMSRVILATAATVAIANLAQLTAKLDFLAAAGPAVAISIGIGFLAAVTMLPAVLTIAGRFGHGLAKADKSGPYWQRVGELVVARPAQTLVASLVVLGLLAGCAAFLTVGYDDRKAQPQDTESAQGYALMNAHFPSDTMIPQYVVVESDRDLRTPEGLADLDQMAGRIAQMRTIKRVVGITRPDGKKITQATLAWQIAQMGAQLGKAGETTPAVRQRMERVRAVADLIESMGSATQGVNTEDLLASARSMLAMAKSASAELDSYAGLVNTLKSSADSVDQLAQLSPVLVGFANALDTASNVVLPALNSTLCRQNPDCRRLRTQLRVVSDLKRSGALAKISELTRSLATAPGRDSMKTTIAALAGQYTKARAMLANIPEAERQLDKVAQLSTALSDAGLDLSDTAAMAQRVRKIADQVQSATAAMTTLAAYLQTIGKSAAGDSASGFYLPSQLLDNPDFGMLSKAFISADGKTARYLIQSTANPFSADAMSLTREMKTVGDQALPNTSLAGAHVAIGGYPSINSDLQSMFRRDFTEIILVTLLVIFLVMCVLLRAIVAPLYLLASVIATYAAAVGAGVLVFSVIGGQDIYWAVPAMAFTLVVAVGADYNMLFVARLRENSSGQPRDGVVPTVRATGSVITSAGMIFAAAMFGMMAGSVSTMVQMGFIIGIGILIDTFIVRTITVPAMVALVGRYSWWPSSK</sequence>
<dbReference type="EMBL" id="BAEH01000035">
    <property type="protein sequence ID" value="GAB17499.1"/>
    <property type="molecule type" value="Genomic_DNA"/>
</dbReference>
<keyword evidence="6 7" id="KW-0472">Membrane</keyword>
<name>H0QXE8_9ACTN</name>
<reference evidence="9 10" key="1">
    <citation type="submission" date="2011-12" db="EMBL/GenBank/DDBJ databases">
        <title>Whole genome shotgun sequence of Gordonia effusa NBRC 100432.</title>
        <authorList>
            <person name="Yoshida I."/>
            <person name="Takarada H."/>
            <person name="Hosoyama A."/>
            <person name="Tsuchikane K."/>
            <person name="Katsumata H."/>
            <person name="Yamazaki S."/>
            <person name="Fujita N."/>
        </authorList>
    </citation>
    <scope>NUCLEOTIDE SEQUENCE [LARGE SCALE GENOMIC DNA]</scope>
    <source>
        <strain evidence="9 10">NBRC 100432</strain>
    </source>
</reference>
<dbReference type="InterPro" id="IPR004869">
    <property type="entry name" value="MMPL_dom"/>
</dbReference>
<proteinExistence type="inferred from homology"/>
<feature type="transmembrane region" description="Helical" evidence="7">
    <location>
        <begin position="829"/>
        <end position="848"/>
    </location>
</feature>
<keyword evidence="3" id="KW-1003">Cell membrane</keyword>
<feature type="transmembrane region" description="Helical" evidence="7">
    <location>
        <begin position="855"/>
        <end position="878"/>
    </location>
</feature>
<dbReference type="Pfam" id="PF03176">
    <property type="entry name" value="MMPL"/>
    <property type="match status" value="2"/>
</dbReference>
<evidence type="ECO:0000256" key="2">
    <source>
        <dbReference type="ARBA" id="ARBA00010157"/>
    </source>
</evidence>
<dbReference type="InterPro" id="IPR050545">
    <property type="entry name" value="Mycobact_MmpL"/>
</dbReference>
<feature type="transmembrane region" description="Helical" evidence="7">
    <location>
        <begin position="884"/>
        <end position="908"/>
    </location>
</feature>
<organism evidence="9 10">
    <name type="scientific">Gordonia effusa NBRC 100432</name>
    <dbReference type="NCBI Taxonomy" id="1077974"/>
    <lineage>
        <taxon>Bacteria</taxon>
        <taxon>Bacillati</taxon>
        <taxon>Actinomycetota</taxon>
        <taxon>Actinomycetes</taxon>
        <taxon>Mycobacteriales</taxon>
        <taxon>Gordoniaceae</taxon>
        <taxon>Gordonia</taxon>
    </lineage>
</organism>
<protein>
    <recommendedName>
        <fullName evidence="8">Membrane transport protein MMPL domain-containing protein</fullName>
    </recommendedName>
</protein>
<feature type="transmembrane region" description="Helical" evidence="7">
    <location>
        <begin position="302"/>
        <end position="320"/>
    </location>
</feature>
<evidence type="ECO:0000256" key="3">
    <source>
        <dbReference type="ARBA" id="ARBA00022475"/>
    </source>
</evidence>
<keyword evidence="4 7" id="KW-0812">Transmembrane</keyword>
<keyword evidence="5 7" id="KW-1133">Transmembrane helix</keyword>
<evidence type="ECO:0000313" key="10">
    <source>
        <dbReference type="Proteomes" id="UP000035034"/>
    </source>
</evidence>
<accession>H0QXE8</accession>
<comment type="subcellular location">
    <subcellularLocation>
        <location evidence="1">Cell membrane</location>
        <topology evidence="1">Multi-pass membrane protein</topology>
    </subcellularLocation>
</comment>
<feature type="transmembrane region" description="Helical" evidence="7">
    <location>
        <begin position="256"/>
        <end position="276"/>
    </location>
</feature>
<evidence type="ECO:0000256" key="6">
    <source>
        <dbReference type="ARBA" id="ARBA00023136"/>
    </source>
</evidence>
<feature type="domain" description="Membrane transport protein MMPL" evidence="8">
    <location>
        <begin position="54"/>
        <end position="384"/>
    </location>
</feature>
<evidence type="ECO:0000259" key="8">
    <source>
        <dbReference type="Pfam" id="PF03176"/>
    </source>
</evidence>